<evidence type="ECO:0000313" key="2">
    <source>
        <dbReference type="Proteomes" id="UP000778864"/>
    </source>
</evidence>
<dbReference type="AlphaFoldDB" id="A0A942WW50"/>
<sequence>RPKKNAEKSVDEIRQERLKAKKKEALRKTEIVKKINNSSRELTVEIVANVGNFIYECPSTGILYELNNYGDTELLPYEVFKMMCNRHRKILERYWIIPVGVYGDEEVSLKDVMEVLKIDNIYEEDMFIENNIDDILLGYGAKEIAQFLREYNENYKELIIERAVELAKEGKLSDNTKRLVLKKENEDLEEVFNEIDEELVKKL</sequence>
<name>A0A942WW50_VEIPA</name>
<dbReference type="EMBL" id="JAGZMU010000008">
    <property type="protein sequence ID" value="MBS4894079.1"/>
    <property type="molecule type" value="Genomic_DNA"/>
</dbReference>
<reference evidence="1" key="1">
    <citation type="submission" date="2021-02" db="EMBL/GenBank/DDBJ databases">
        <title>Infant gut strain persistence is associated with maternal origin, phylogeny, and functional potential including surface adhesion and iron acquisition.</title>
        <authorList>
            <person name="Lou Y.C."/>
        </authorList>
    </citation>
    <scope>NUCLEOTIDE SEQUENCE</scope>
    <source>
        <strain evidence="1">L3_108_031G1_dasL3_108_031G1_concoct_20</strain>
    </source>
</reference>
<gene>
    <name evidence="1" type="ORF">KHZ90_09950</name>
</gene>
<evidence type="ECO:0000313" key="1">
    <source>
        <dbReference type="EMBL" id="MBS4894079.1"/>
    </source>
</evidence>
<feature type="non-terminal residue" evidence="1">
    <location>
        <position position="1"/>
    </location>
</feature>
<accession>A0A942WW50</accession>
<dbReference type="RefSeq" id="WP_278468569.1">
    <property type="nucleotide sequence ID" value="NZ_JAGZMU010000008.1"/>
</dbReference>
<protein>
    <submittedName>
        <fullName evidence="1">Uncharacterized protein</fullName>
    </submittedName>
</protein>
<organism evidence="1 2">
    <name type="scientific">Veillonella parvula</name>
    <name type="common">Staphylococcus parvulus</name>
    <dbReference type="NCBI Taxonomy" id="29466"/>
    <lineage>
        <taxon>Bacteria</taxon>
        <taxon>Bacillati</taxon>
        <taxon>Bacillota</taxon>
        <taxon>Negativicutes</taxon>
        <taxon>Veillonellales</taxon>
        <taxon>Veillonellaceae</taxon>
        <taxon>Veillonella</taxon>
    </lineage>
</organism>
<dbReference type="Proteomes" id="UP000778864">
    <property type="component" value="Unassembled WGS sequence"/>
</dbReference>
<comment type="caution">
    <text evidence="1">The sequence shown here is derived from an EMBL/GenBank/DDBJ whole genome shotgun (WGS) entry which is preliminary data.</text>
</comment>
<proteinExistence type="predicted"/>